<accession>A0ABR7LSC1</accession>
<dbReference type="RefSeq" id="WP_187244669.1">
    <property type="nucleotide sequence ID" value="NZ_BAAAOK010000010.1"/>
</dbReference>
<evidence type="ECO:0000313" key="2">
    <source>
        <dbReference type="EMBL" id="MBC6467655.1"/>
    </source>
</evidence>
<sequence length="174" mass="19111">MSDIAFARRDGDGALAQLDELTEIHQQVYAEAPYNNAPKYGRHQFILRTTEQAKSPGFTLVTARDGRTLVGYAFGFTMPPGGWWACAPVPSPSISNAAKFAVIELLVLAPYRGHGIGRTLYDELLRDRDEPYATLAAVPEASAYSHYLRWGWQPAGRIASEPPYAEALVLALSQ</sequence>
<evidence type="ECO:0000259" key="1">
    <source>
        <dbReference type="PROSITE" id="PS51186"/>
    </source>
</evidence>
<organism evidence="2 3">
    <name type="scientific">Actinomadura alba</name>
    <dbReference type="NCBI Taxonomy" id="406431"/>
    <lineage>
        <taxon>Bacteria</taxon>
        <taxon>Bacillati</taxon>
        <taxon>Actinomycetota</taxon>
        <taxon>Actinomycetes</taxon>
        <taxon>Streptosporangiales</taxon>
        <taxon>Thermomonosporaceae</taxon>
        <taxon>Actinomadura</taxon>
    </lineage>
</organism>
<keyword evidence="3" id="KW-1185">Reference proteome</keyword>
<dbReference type="Gene3D" id="3.40.630.30">
    <property type="match status" value="1"/>
</dbReference>
<gene>
    <name evidence="2" type="ORF">HKK74_19465</name>
</gene>
<dbReference type="SUPFAM" id="SSF55729">
    <property type="entry name" value="Acyl-CoA N-acyltransferases (Nat)"/>
    <property type="match status" value="1"/>
</dbReference>
<protein>
    <submittedName>
        <fullName evidence="2">GNAT family N-acetyltransferase</fullName>
    </submittedName>
</protein>
<evidence type="ECO:0000313" key="3">
    <source>
        <dbReference type="Proteomes" id="UP000805614"/>
    </source>
</evidence>
<dbReference type="PROSITE" id="PS51186">
    <property type="entry name" value="GNAT"/>
    <property type="match status" value="1"/>
</dbReference>
<comment type="caution">
    <text evidence="2">The sequence shown here is derived from an EMBL/GenBank/DDBJ whole genome shotgun (WGS) entry which is preliminary data.</text>
</comment>
<reference evidence="2 3" key="1">
    <citation type="submission" date="2020-06" db="EMBL/GenBank/DDBJ databases">
        <title>Actinomadura xiongansis sp. nov., isolated from soil of Baiyangdian.</title>
        <authorList>
            <person name="Zhang X."/>
        </authorList>
    </citation>
    <scope>NUCLEOTIDE SEQUENCE [LARGE SCALE GENOMIC DNA]</scope>
    <source>
        <strain evidence="2 3">HBUM206468</strain>
    </source>
</reference>
<dbReference type="InterPro" id="IPR016181">
    <property type="entry name" value="Acyl_CoA_acyltransferase"/>
</dbReference>
<dbReference type="Proteomes" id="UP000805614">
    <property type="component" value="Unassembled WGS sequence"/>
</dbReference>
<dbReference type="EMBL" id="JABVEC010000014">
    <property type="protein sequence ID" value="MBC6467655.1"/>
    <property type="molecule type" value="Genomic_DNA"/>
</dbReference>
<proteinExistence type="predicted"/>
<dbReference type="CDD" id="cd04301">
    <property type="entry name" value="NAT_SF"/>
    <property type="match status" value="1"/>
</dbReference>
<name>A0ABR7LSC1_9ACTN</name>
<dbReference type="Pfam" id="PF00583">
    <property type="entry name" value="Acetyltransf_1"/>
    <property type="match status" value="1"/>
</dbReference>
<dbReference type="InterPro" id="IPR000182">
    <property type="entry name" value="GNAT_dom"/>
</dbReference>
<feature type="domain" description="N-acetyltransferase" evidence="1">
    <location>
        <begin position="2"/>
        <end position="174"/>
    </location>
</feature>